<reference evidence="3" key="1">
    <citation type="submission" date="2022-06" db="EMBL/GenBank/DDBJ databases">
        <title>Isolation of gut microbiota from human fecal samples.</title>
        <authorList>
            <person name="Pamer E.G."/>
            <person name="Barat B."/>
            <person name="Waligurski E."/>
            <person name="Medina S."/>
            <person name="Paddock L."/>
            <person name="Mostad J."/>
        </authorList>
    </citation>
    <scope>NUCLEOTIDE SEQUENCE</scope>
    <source>
        <strain evidence="3">DFI.5.57</strain>
    </source>
</reference>
<dbReference type="PROSITE" id="PS00101">
    <property type="entry name" value="HEXAPEP_TRANSFERASES"/>
    <property type="match status" value="1"/>
</dbReference>
<dbReference type="InterPro" id="IPR050179">
    <property type="entry name" value="Trans_hexapeptide_repeat"/>
</dbReference>
<dbReference type="Pfam" id="PF00132">
    <property type="entry name" value="Hexapep"/>
    <property type="match status" value="1"/>
</dbReference>
<dbReference type="RefSeq" id="WP_256322480.1">
    <property type="nucleotide sequence ID" value="NZ_JANGCN010000036.1"/>
</dbReference>
<dbReference type="AlphaFoldDB" id="A0AAW5KKW4"/>
<sequence length="227" mass="25325">MDNNIGIGVIKYDNVKLISSCIGDNVVIGEDSFVRDSKIGNNCSIERRNMLFNSHLGNYTYTGYNTVIKYATIGKFCSVSWNVSIGGANHDMKHITTHPFPLLPKFGLTDKSKIYKQFTDKKIVIGNDVWIASNACILRGVTIADGAVIGAGAVVNRNVGPYEVWAGVPAKKIGQRFPDSVVERLLNLAWWEFPENVLRQNIDLFNDDLTNDILDRLFNLKVINNDK</sequence>
<comment type="caution">
    <text evidence="3">The sequence shown here is derived from an EMBL/GenBank/DDBJ whole genome shotgun (WGS) entry which is preliminary data.</text>
</comment>
<dbReference type="Gene3D" id="2.160.10.10">
    <property type="entry name" value="Hexapeptide repeat proteins"/>
    <property type="match status" value="1"/>
</dbReference>
<evidence type="ECO:0000313" key="4">
    <source>
        <dbReference type="Proteomes" id="UP001206236"/>
    </source>
</evidence>
<dbReference type="EMBL" id="JANGCN010000036">
    <property type="protein sequence ID" value="MCQ5154090.1"/>
    <property type="molecule type" value="Genomic_DNA"/>
</dbReference>
<organism evidence="3 4">
    <name type="scientific">Ruminococcus bicirculans</name>
    <name type="common">ex Wegman et al. 2014</name>
    <dbReference type="NCBI Taxonomy" id="1160721"/>
    <lineage>
        <taxon>Bacteria</taxon>
        <taxon>Bacillati</taxon>
        <taxon>Bacillota</taxon>
        <taxon>Clostridia</taxon>
        <taxon>Eubacteriales</taxon>
        <taxon>Oscillospiraceae</taxon>
        <taxon>Ruminococcus</taxon>
    </lineage>
</organism>
<dbReference type="CDD" id="cd03349">
    <property type="entry name" value="LbH_XAT"/>
    <property type="match status" value="1"/>
</dbReference>
<proteinExistence type="predicted"/>
<dbReference type="SUPFAM" id="SSF51161">
    <property type="entry name" value="Trimeric LpxA-like enzymes"/>
    <property type="match status" value="1"/>
</dbReference>
<dbReference type="InterPro" id="IPR018357">
    <property type="entry name" value="Hexapep_transf_CS"/>
</dbReference>
<dbReference type="PANTHER" id="PTHR43300:SF11">
    <property type="entry name" value="ACETYLTRANSFERASE RV3034C-RELATED"/>
    <property type="match status" value="1"/>
</dbReference>
<keyword evidence="2" id="KW-0677">Repeat</keyword>
<dbReference type="GO" id="GO:0016740">
    <property type="term" value="F:transferase activity"/>
    <property type="evidence" value="ECO:0007669"/>
    <property type="project" value="UniProtKB-KW"/>
</dbReference>
<dbReference type="InterPro" id="IPR001451">
    <property type="entry name" value="Hexapep"/>
</dbReference>
<gene>
    <name evidence="3" type="ORF">NE632_12340</name>
</gene>
<evidence type="ECO:0000256" key="2">
    <source>
        <dbReference type="ARBA" id="ARBA00022737"/>
    </source>
</evidence>
<dbReference type="Proteomes" id="UP001206236">
    <property type="component" value="Unassembled WGS sequence"/>
</dbReference>
<evidence type="ECO:0000256" key="1">
    <source>
        <dbReference type="ARBA" id="ARBA00022679"/>
    </source>
</evidence>
<evidence type="ECO:0000313" key="3">
    <source>
        <dbReference type="EMBL" id="MCQ5154090.1"/>
    </source>
</evidence>
<dbReference type="InterPro" id="IPR011004">
    <property type="entry name" value="Trimer_LpxA-like_sf"/>
</dbReference>
<accession>A0AAW5KKW4</accession>
<dbReference type="PANTHER" id="PTHR43300">
    <property type="entry name" value="ACETYLTRANSFERASE"/>
    <property type="match status" value="1"/>
</dbReference>
<name>A0AAW5KKW4_9FIRM</name>
<protein>
    <submittedName>
        <fullName evidence="3">Acetyltransferase</fullName>
    </submittedName>
</protein>
<keyword evidence="1" id="KW-0808">Transferase</keyword>